<comment type="caution">
    <text evidence="3">The sequence shown here is derived from an EMBL/GenBank/DDBJ whole genome shotgun (WGS) entry which is preliminary data.</text>
</comment>
<keyword evidence="2" id="KW-1133">Transmembrane helix</keyword>
<keyword evidence="2" id="KW-0812">Transmembrane</keyword>
<keyword evidence="4" id="KW-1185">Reference proteome</keyword>
<name>A0ABR3SSH6_9PEZI</name>
<sequence>METSRFFPPPPPPHPFHLPSPYPPPTTQHPSIALAHALNRRHFALTFALDAHRQYLVINNQQRIAVQNANADERFSAPVVVTAPAGDPAALLPPWFDVADRTLLAWSLAPETTVLTLRASWSANGGPMEIWPDGDSWERRWLPPRGVRPLLTVSVVDGAPPGGDVVVSAPPLSWSPSDTFAARERLFGWLFPVCFLVARLVRSGCCGVKAAAVVLVKGVVGVVVLGGVAWVVEGRPRWEVFVEGLRKDVRRICCQWGCCGSGRGGGGGGVERVRGKNQSVDLLEKGQGMLTGKEKG</sequence>
<evidence type="ECO:0000313" key="3">
    <source>
        <dbReference type="EMBL" id="KAL1628571.1"/>
    </source>
</evidence>
<feature type="compositionally biased region" description="Pro residues" evidence="1">
    <location>
        <begin position="7"/>
        <end position="27"/>
    </location>
</feature>
<feature type="region of interest" description="Disordered" evidence="1">
    <location>
        <begin position="1"/>
        <end position="29"/>
    </location>
</feature>
<feature type="transmembrane region" description="Helical" evidence="2">
    <location>
        <begin position="210"/>
        <end position="232"/>
    </location>
</feature>
<gene>
    <name evidence="3" type="ORF">SLS56_005803</name>
</gene>
<organism evidence="3 4">
    <name type="scientific">Neofusicoccum ribis</name>
    <dbReference type="NCBI Taxonomy" id="45134"/>
    <lineage>
        <taxon>Eukaryota</taxon>
        <taxon>Fungi</taxon>
        <taxon>Dikarya</taxon>
        <taxon>Ascomycota</taxon>
        <taxon>Pezizomycotina</taxon>
        <taxon>Dothideomycetes</taxon>
        <taxon>Dothideomycetes incertae sedis</taxon>
        <taxon>Botryosphaeriales</taxon>
        <taxon>Botryosphaeriaceae</taxon>
        <taxon>Neofusicoccum</taxon>
    </lineage>
</organism>
<keyword evidence="2" id="KW-0472">Membrane</keyword>
<dbReference type="EMBL" id="JAJVDC020000061">
    <property type="protein sequence ID" value="KAL1628571.1"/>
    <property type="molecule type" value="Genomic_DNA"/>
</dbReference>
<protein>
    <submittedName>
        <fullName evidence="3">Uncharacterized protein</fullName>
    </submittedName>
</protein>
<evidence type="ECO:0000256" key="1">
    <source>
        <dbReference type="SAM" id="MobiDB-lite"/>
    </source>
</evidence>
<proteinExistence type="predicted"/>
<reference evidence="3 4" key="1">
    <citation type="submission" date="2024-02" db="EMBL/GenBank/DDBJ databases">
        <title>De novo assembly and annotation of 12 fungi associated with fruit tree decline syndrome in Ontario, Canada.</title>
        <authorList>
            <person name="Sulman M."/>
            <person name="Ellouze W."/>
            <person name="Ilyukhin E."/>
        </authorList>
    </citation>
    <scope>NUCLEOTIDE SEQUENCE [LARGE SCALE GENOMIC DNA]</scope>
    <source>
        <strain evidence="3 4">M1-105</strain>
    </source>
</reference>
<evidence type="ECO:0000313" key="4">
    <source>
        <dbReference type="Proteomes" id="UP001521116"/>
    </source>
</evidence>
<evidence type="ECO:0000256" key="2">
    <source>
        <dbReference type="SAM" id="Phobius"/>
    </source>
</evidence>
<accession>A0ABR3SSH6</accession>
<dbReference type="Proteomes" id="UP001521116">
    <property type="component" value="Unassembled WGS sequence"/>
</dbReference>